<name>A0AAD6IWE8_DREDA</name>
<accession>A0AAD6IWE8</accession>
<dbReference type="EMBL" id="JAQGDS010000006">
    <property type="protein sequence ID" value="KAJ6259968.1"/>
    <property type="molecule type" value="Genomic_DNA"/>
</dbReference>
<organism evidence="2 3">
    <name type="scientific">Drechslerella dactyloides</name>
    <name type="common">Nematode-trapping fungus</name>
    <name type="synonym">Arthrobotrys dactyloides</name>
    <dbReference type="NCBI Taxonomy" id="74499"/>
    <lineage>
        <taxon>Eukaryota</taxon>
        <taxon>Fungi</taxon>
        <taxon>Dikarya</taxon>
        <taxon>Ascomycota</taxon>
        <taxon>Pezizomycotina</taxon>
        <taxon>Orbiliomycetes</taxon>
        <taxon>Orbiliales</taxon>
        <taxon>Orbiliaceae</taxon>
        <taxon>Drechslerella</taxon>
    </lineage>
</organism>
<gene>
    <name evidence="2" type="ORF">Dda_5612</name>
</gene>
<proteinExistence type="predicted"/>
<feature type="compositionally biased region" description="Acidic residues" evidence="1">
    <location>
        <begin position="220"/>
        <end position="236"/>
    </location>
</feature>
<evidence type="ECO:0000313" key="3">
    <source>
        <dbReference type="Proteomes" id="UP001221413"/>
    </source>
</evidence>
<dbReference type="AlphaFoldDB" id="A0AAD6IWE8"/>
<reference evidence="2" key="1">
    <citation type="submission" date="2023-01" db="EMBL/GenBank/DDBJ databases">
        <title>The chitinases involved in constricting ring structure development in the nematode-trapping fungus Drechslerella dactyloides.</title>
        <authorList>
            <person name="Wang R."/>
            <person name="Zhang L."/>
            <person name="Tang P."/>
            <person name="Li S."/>
            <person name="Liang L."/>
        </authorList>
    </citation>
    <scope>NUCLEOTIDE SEQUENCE</scope>
    <source>
        <strain evidence="2">YMF1.00031</strain>
    </source>
</reference>
<dbReference type="Proteomes" id="UP001221413">
    <property type="component" value="Unassembled WGS sequence"/>
</dbReference>
<evidence type="ECO:0000313" key="2">
    <source>
        <dbReference type="EMBL" id="KAJ6259968.1"/>
    </source>
</evidence>
<comment type="caution">
    <text evidence="2">The sequence shown here is derived from an EMBL/GenBank/DDBJ whole genome shotgun (WGS) entry which is preliminary data.</text>
</comment>
<keyword evidence="3" id="KW-1185">Reference proteome</keyword>
<feature type="region of interest" description="Disordered" evidence="1">
    <location>
        <begin position="219"/>
        <end position="256"/>
    </location>
</feature>
<evidence type="ECO:0000256" key="1">
    <source>
        <dbReference type="SAM" id="MobiDB-lite"/>
    </source>
</evidence>
<protein>
    <submittedName>
        <fullName evidence="2">Uncharacterized protein</fullName>
    </submittedName>
</protein>
<sequence length="256" mass="29759">MPTASFPRLQLSIPVRHRKDSHITAALRLISAVKSQLYFHAIILQRHSPTLLFLLERFTPSDIGKRGHWARFQPYSLHHLQILINVFARTLLGVERDEHTLLRALGSTRRLLSHILTDEVVEEVLMRWPWPCRQSVLSNRWIGRLILKSYTVADKRSDGYHYSCRISDLMELLAVVWHEEVERDYYNVFPEEMRPGGDHEHKDKEDVIHEVDDEVRFPVETDELGAGEGMEGDDEGDYKGPSYLKRMDDGTLGYKS</sequence>